<dbReference type="PANTHER" id="PTHR30607">
    <property type="entry name" value="POTASSIUM-TRANSPORTING ATPASE A CHAIN"/>
    <property type="match status" value="1"/>
</dbReference>
<comment type="subcellular location">
    <subcellularLocation>
        <location evidence="9">Cell membrane</location>
        <topology evidence="9">Multi-pass membrane protein</topology>
    </subcellularLocation>
</comment>
<feature type="transmembrane region" description="Helical" evidence="9">
    <location>
        <begin position="172"/>
        <end position="194"/>
    </location>
</feature>
<dbReference type="GO" id="GO:0008556">
    <property type="term" value="F:P-type potassium transmembrane transporter activity"/>
    <property type="evidence" value="ECO:0007669"/>
    <property type="project" value="InterPro"/>
</dbReference>
<sequence length="554" mass="58061">MNDTLAGWLQILLLVLALALTFRPLGDHIARVLTGTRHTKAERLIYRAAGVHGDIDQTWPVYLRGVLAFSLVSTLFLYGFLRVQNLLPLSLGRGPVTPDLSFTTAASFVTNTNWQSYAGESTMGHLVQMAGLAVQNFVSAAVGISVLAALLRGFTRQSTGRVGNFWVDLTRIVVRLLLPLSFVFAIVLVASGVIQNFHGFHDLTTLAGGHQSIPGGPVASQEAIKELGTNGGGFYNANSAHPFENPTALTNLIEIYLLLVIAVCLPRTFGALVGDRRQGYAVIAVMALLWAASVALVTANELHSVSSTAGHAAGGMAEGKEQRFGIWSSALFAVSTTLTSCGAVNSAHDSYTPGGGGMTIFNMMLGEIAPGGTGSGLYGILILAVVAVFVAGLMVGRTPEYLGKKLRGREMKFASLYLLTTPLTVLVGAGLAMAFPGPRAAMLNTGPHGFSEVLYAFASAANNNGSAFAGLSADTVWYNTALGLVMLIGRFLPMVFVLALAGSLAGQQPVPVTAGTLPTHRPQFVGLLTGVILIVVGLTYFPALALGPLAEGLH</sequence>
<keyword evidence="8 9" id="KW-0472">Membrane</keyword>
<evidence type="ECO:0000256" key="8">
    <source>
        <dbReference type="ARBA" id="ARBA00023136"/>
    </source>
</evidence>
<evidence type="ECO:0000313" key="11">
    <source>
        <dbReference type="Proteomes" id="UP000292452"/>
    </source>
</evidence>
<keyword evidence="3 9" id="KW-0633">Potassium transport</keyword>
<dbReference type="Proteomes" id="UP000292452">
    <property type="component" value="Unassembled WGS sequence"/>
</dbReference>
<dbReference type="HAMAP" id="MF_00275">
    <property type="entry name" value="KdpA"/>
    <property type="match status" value="1"/>
</dbReference>
<feature type="transmembrane region" description="Helical" evidence="9">
    <location>
        <begin position="416"/>
        <end position="435"/>
    </location>
</feature>
<keyword evidence="5 9" id="KW-0630">Potassium</keyword>
<protein>
    <recommendedName>
        <fullName evidence="9">Potassium-transporting ATPase potassium-binding subunit</fullName>
    </recommendedName>
    <alternativeName>
        <fullName evidence="9">ATP phosphohydrolase [potassium-transporting] A chain</fullName>
    </alternativeName>
    <alternativeName>
        <fullName evidence="9">Potassium-binding and translocating subunit A</fullName>
    </alternativeName>
    <alternativeName>
        <fullName evidence="9">Potassium-translocating ATPase A chain</fullName>
    </alternativeName>
</protein>
<gene>
    <name evidence="9 10" type="primary">kdpA</name>
    <name evidence="10" type="ORF">EYS09_30525</name>
</gene>
<name>A0A4Q9HM98_STRKA</name>
<evidence type="ECO:0000256" key="6">
    <source>
        <dbReference type="ARBA" id="ARBA00022989"/>
    </source>
</evidence>
<keyword evidence="6 9" id="KW-1133">Transmembrane helix</keyword>
<dbReference type="PANTHER" id="PTHR30607:SF2">
    <property type="entry name" value="POTASSIUM-TRANSPORTING ATPASE POTASSIUM-BINDING SUBUNIT"/>
    <property type="match status" value="1"/>
</dbReference>
<keyword evidence="4 9" id="KW-0812">Transmembrane</keyword>
<reference evidence="10 11" key="1">
    <citation type="submission" date="2019-02" db="EMBL/GenBank/DDBJ databases">
        <title>Draft Genome Sequence of Streptomyces sp. AM-2504, identified by 16S rRNA comparative analysis as a Streptomyces Kasugaensis strain.</title>
        <authorList>
            <person name="Napolioni V."/>
            <person name="Giuliodori A.M."/>
            <person name="Spurio R."/>
            <person name="Fabbretti A."/>
        </authorList>
    </citation>
    <scope>NUCLEOTIDE SEQUENCE [LARGE SCALE GENOMIC DNA]</scope>
    <source>
        <strain evidence="10 11">AM-2504</strain>
    </source>
</reference>
<keyword evidence="2 9" id="KW-1003">Cell membrane</keyword>
<comment type="subunit">
    <text evidence="9">The system is composed of three essential subunits: KdpA, KdpB and KdpC.</text>
</comment>
<organism evidence="10 11">
    <name type="scientific">Streptomyces kasugaensis</name>
    <dbReference type="NCBI Taxonomy" id="1946"/>
    <lineage>
        <taxon>Bacteria</taxon>
        <taxon>Bacillati</taxon>
        <taxon>Actinomycetota</taxon>
        <taxon>Actinomycetes</taxon>
        <taxon>Kitasatosporales</taxon>
        <taxon>Streptomycetaceae</taxon>
        <taxon>Streptomyces</taxon>
    </lineage>
</organism>
<keyword evidence="7 9" id="KW-0406">Ion transport</keyword>
<accession>A0A4Q9HM98</accession>
<feature type="transmembrane region" description="Helical" evidence="9">
    <location>
        <begin position="126"/>
        <end position="151"/>
    </location>
</feature>
<comment type="caution">
    <text evidence="10">The sequence shown here is derived from an EMBL/GenBank/DDBJ whole genome shotgun (WGS) entry which is preliminary data.</text>
</comment>
<dbReference type="EMBL" id="SIXH01000414">
    <property type="protein sequence ID" value="TBO55943.1"/>
    <property type="molecule type" value="Genomic_DNA"/>
</dbReference>
<evidence type="ECO:0000256" key="1">
    <source>
        <dbReference type="ARBA" id="ARBA00022448"/>
    </source>
</evidence>
<feature type="transmembrane region" description="Helical" evidence="9">
    <location>
        <begin position="280"/>
        <end position="299"/>
    </location>
</feature>
<dbReference type="AlphaFoldDB" id="A0A4Q9HM98"/>
<evidence type="ECO:0000313" key="10">
    <source>
        <dbReference type="EMBL" id="TBO55943.1"/>
    </source>
</evidence>
<feature type="transmembrane region" description="Helical" evidence="9">
    <location>
        <begin position="255"/>
        <end position="273"/>
    </location>
</feature>
<evidence type="ECO:0000256" key="7">
    <source>
        <dbReference type="ARBA" id="ARBA00023065"/>
    </source>
</evidence>
<dbReference type="InterPro" id="IPR004623">
    <property type="entry name" value="KdpA"/>
</dbReference>
<keyword evidence="1 9" id="KW-0813">Transport</keyword>
<feature type="transmembrane region" description="Helical" evidence="9">
    <location>
        <begin position="61"/>
        <end position="81"/>
    </location>
</feature>
<feature type="transmembrane region" description="Helical" evidence="9">
    <location>
        <begin position="376"/>
        <end position="395"/>
    </location>
</feature>
<comment type="function">
    <text evidence="9">Part of the high-affinity ATP-driven potassium transport (or Kdp) system, which catalyzes the hydrolysis of ATP coupled with the electrogenic transport of potassium into the cytoplasm. This subunit binds the extracellular potassium ions and delivers the ions to the membrane domain of KdpB through an intramembrane tunnel.</text>
</comment>
<dbReference type="GO" id="GO:0030955">
    <property type="term" value="F:potassium ion binding"/>
    <property type="evidence" value="ECO:0007669"/>
    <property type="project" value="UniProtKB-UniRule"/>
</dbReference>
<dbReference type="PIRSF" id="PIRSF001294">
    <property type="entry name" value="K_ATPaseA"/>
    <property type="match status" value="1"/>
</dbReference>
<feature type="transmembrane region" description="Helical" evidence="9">
    <location>
        <begin position="6"/>
        <end position="25"/>
    </location>
</feature>
<evidence type="ECO:0000256" key="5">
    <source>
        <dbReference type="ARBA" id="ARBA00022958"/>
    </source>
</evidence>
<dbReference type="NCBIfam" id="TIGR00680">
    <property type="entry name" value="kdpA"/>
    <property type="match status" value="1"/>
</dbReference>
<dbReference type="Pfam" id="PF03814">
    <property type="entry name" value="KdpA"/>
    <property type="match status" value="1"/>
</dbReference>
<keyword evidence="11" id="KW-1185">Reference proteome</keyword>
<dbReference type="GO" id="GO:0005886">
    <property type="term" value="C:plasma membrane"/>
    <property type="evidence" value="ECO:0007669"/>
    <property type="project" value="UniProtKB-SubCell"/>
</dbReference>
<evidence type="ECO:0000256" key="3">
    <source>
        <dbReference type="ARBA" id="ARBA00022538"/>
    </source>
</evidence>
<evidence type="ECO:0000256" key="4">
    <source>
        <dbReference type="ARBA" id="ARBA00022692"/>
    </source>
</evidence>
<evidence type="ECO:0000256" key="2">
    <source>
        <dbReference type="ARBA" id="ARBA00022475"/>
    </source>
</evidence>
<feature type="transmembrane region" description="Helical" evidence="9">
    <location>
        <begin position="524"/>
        <end position="545"/>
    </location>
</feature>
<comment type="similarity">
    <text evidence="9">Belongs to the KdpA family.</text>
</comment>
<proteinExistence type="inferred from homology"/>
<feature type="transmembrane region" description="Helical" evidence="9">
    <location>
        <begin position="481"/>
        <end position="504"/>
    </location>
</feature>
<evidence type="ECO:0000256" key="9">
    <source>
        <dbReference type="HAMAP-Rule" id="MF_00275"/>
    </source>
</evidence>
<dbReference type="RefSeq" id="WP_131125635.1">
    <property type="nucleotide sequence ID" value="NZ_SIXH01000414.1"/>
</dbReference>